<dbReference type="EMBL" id="LAZR01054412">
    <property type="protein sequence ID" value="KKK78615.1"/>
    <property type="molecule type" value="Genomic_DNA"/>
</dbReference>
<dbReference type="Gene3D" id="3.20.20.480">
    <property type="entry name" value="Trimethylamine methyltransferase-like"/>
    <property type="match status" value="1"/>
</dbReference>
<dbReference type="AlphaFoldDB" id="A0A0F8YXP9"/>
<dbReference type="InterPro" id="IPR038601">
    <property type="entry name" value="MttB-like_sf"/>
</dbReference>
<dbReference type="GO" id="GO:0015948">
    <property type="term" value="P:methanogenesis"/>
    <property type="evidence" value="ECO:0007669"/>
    <property type="project" value="InterPro"/>
</dbReference>
<sequence>IVEDAIRDCPPTFRACARNPENDYICEKDRTGFVNFGEAPQMIDPQDKKLRLPKKKDVDDCTRLLDALEQIIVFERPLTPSDVEQDVVCIYNTKSFLSNCTKHGYIGINSEENMRTCFKMGSLVAGGEDKFRERPLFSTTCDPISPLLHAEDAVDVFIEACRLGVPSKINPMGLIGGTTCINMASTLVTHNAEVLSMIVLGQSVRRGHPLVYGSTTGILDLKTCLAAVGAPESALFSAAIAKLAQFYKVPSWVAGG</sequence>
<feature type="non-terminal residue" evidence="4">
    <location>
        <position position="1"/>
    </location>
</feature>
<protein>
    <recommendedName>
        <fullName evidence="5">Trimethylamine methyltransferase MttB</fullName>
    </recommendedName>
</protein>
<evidence type="ECO:0000313" key="4">
    <source>
        <dbReference type="EMBL" id="KKK78615.1"/>
    </source>
</evidence>
<evidence type="ECO:0008006" key="5">
    <source>
        <dbReference type="Google" id="ProtNLM"/>
    </source>
</evidence>
<name>A0A0F8YXP9_9ZZZZ</name>
<gene>
    <name evidence="4" type="ORF">LCGC14_2841810</name>
</gene>
<evidence type="ECO:0000256" key="1">
    <source>
        <dbReference type="ARBA" id="ARBA00007137"/>
    </source>
</evidence>
<proteinExistence type="inferred from homology"/>
<comment type="similarity">
    <text evidence="1">Belongs to the trimethylamine methyltransferase family.</text>
</comment>
<keyword evidence="3" id="KW-0808">Transferase</keyword>
<accession>A0A0F8YXP9</accession>
<dbReference type="Pfam" id="PF06253">
    <property type="entry name" value="MTTB"/>
    <property type="match status" value="1"/>
</dbReference>
<keyword evidence="2" id="KW-0489">Methyltransferase</keyword>
<evidence type="ECO:0000256" key="2">
    <source>
        <dbReference type="ARBA" id="ARBA00022603"/>
    </source>
</evidence>
<dbReference type="GO" id="GO:0032259">
    <property type="term" value="P:methylation"/>
    <property type="evidence" value="ECO:0007669"/>
    <property type="project" value="UniProtKB-KW"/>
</dbReference>
<reference evidence="4" key="1">
    <citation type="journal article" date="2015" name="Nature">
        <title>Complex archaea that bridge the gap between prokaryotes and eukaryotes.</title>
        <authorList>
            <person name="Spang A."/>
            <person name="Saw J.H."/>
            <person name="Jorgensen S.L."/>
            <person name="Zaremba-Niedzwiedzka K."/>
            <person name="Martijn J."/>
            <person name="Lind A.E."/>
            <person name="van Eijk R."/>
            <person name="Schleper C."/>
            <person name="Guy L."/>
            <person name="Ettema T.J."/>
        </authorList>
    </citation>
    <scope>NUCLEOTIDE SEQUENCE</scope>
</reference>
<comment type="caution">
    <text evidence="4">The sequence shown here is derived from an EMBL/GenBank/DDBJ whole genome shotgun (WGS) entry which is preliminary data.</text>
</comment>
<organism evidence="4">
    <name type="scientific">marine sediment metagenome</name>
    <dbReference type="NCBI Taxonomy" id="412755"/>
    <lineage>
        <taxon>unclassified sequences</taxon>
        <taxon>metagenomes</taxon>
        <taxon>ecological metagenomes</taxon>
    </lineage>
</organism>
<dbReference type="GO" id="GO:0008168">
    <property type="term" value="F:methyltransferase activity"/>
    <property type="evidence" value="ECO:0007669"/>
    <property type="project" value="UniProtKB-KW"/>
</dbReference>
<evidence type="ECO:0000256" key="3">
    <source>
        <dbReference type="ARBA" id="ARBA00022679"/>
    </source>
</evidence>
<dbReference type="InterPro" id="IPR010426">
    <property type="entry name" value="MTTB_MeTrfase"/>
</dbReference>